<reference evidence="2 3" key="1">
    <citation type="submission" date="2020-06" db="EMBL/GenBank/DDBJ databases">
        <authorList>
            <person name="Criscuolo A."/>
        </authorList>
    </citation>
    <scope>NUCLEOTIDE SEQUENCE [LARGE SCALE GENOMIC DNA]</scope>
    <source>
        <strain evidence="3">CIP 110025</strain>
    </source>
</reference>
<comment type="caution">
    <text evidence="2">The sequence shown here is derived from an EMBL/GenBank/DDBJ whole genome shotgun (WGS) entry which is preliminary data.</text>
</comment>
<evidence type="ECO:0000313" key="3">
    <source>
        <dbReference type="Proteomes" id="UP000556700"/>
    </source>
</evidence>
<feature type="transmembrane region" description="Helical" evidence="1">
    <location>
        <begin position="35"/>
        <end position="54"/>
    </location>
</feature>
<keyword evidence="1" id="KW-1133">Transmembrane helix</keyword>
<organism evidence="2 3">
    <name type="scientific">Flavobacterium chungangense</name>
    <dbReference type="NCBI Taxonomy" id="554283"/>
    <lineage>
        <taxon>Bacteria</taxon>
        <taxon>Pseudomonadati</taxon>
        <taxon>Bacteroidota</taxon>
        <taxon>Flavobacteriia</taxon>
        <taxon>Flavobacteriales</taxon>
        <taxon>Flavobacteriaceae</taxon>
        <taxon>Flavobacterium</taxon>
    </lineage>
</organism>
<keyword evidence="1" id="KW-0812">Transmembrane</keyword>
<dbReference type="InterPro" id="IPR025250">
    <property type="entry name" value="DUF4199"/>
</dbReference>
<keyword evidence="1" id="KW-0472">Membrane</keyword>
<evidence type="ECO:0000256" key="1">
    <source>
        <dbReference type="SAM" id="Phobius"/>
    </source>
</evidence>
<dbReference type="RefSeq" id="WP_031456969.1">
    <property type="nucleotide sequence ID" value="NZ_CAIJDO010000153.1"/>
</dbReference>
<accession>A0A6V6Z1A3</accession>
<name>A0A6V6Z1A3_9FLAO</name>
<evidence type="ECO:0000313" key="2">
    <source>
        <dbReference type="EMBL" id="CAD0005558.1"/>
    </source>
</evidence>
<sequence>MTGIIKKTGFKIGIYLGFLLILFISYIYFQNLQLITNVWAGVFTLAITVFFGIISIGYTKKKLNGFITFKEAFSAYFFAILIGSIISCLYLILLYNFVLPPETKEIIRQTMIDFNIKLMKQDPSATQKKIEEALKSYKTFNPFNPVEVITTSTKYLLRDSLIGFLVALIFRNKRIQ</sequence>
<dbReference type="AlphaFoldDB" id="A0A6V6Z1A3"/>
<feature type="transmembrane region" description="Helical" evidence="1">
    <location>
        <begin position="12"/>
        <end position="29"/>
    </location>
</feature>
<protein>
    <recommendedName>
        <fullName evidence="4">DUF4199 domain-containing protein</fullName>
    </recommendedName>
</protein>
<dbReference type="Pfam" id="PF13858">
    <property type="entry name" value="DUF4199"/>
    <property type="match status" value="1"/>
</dbReference>
<keyword evidence="3" id="KW-1185">Reference proteome</keyword>
<feature type="transmembrane region" description="Helical" evidence="1">
    <location>
        <begin position="155"/>
        <end position="171"/>
    </location>
</feature>
<proteinExistence type="predicted"/>
<gene>
    <name evidence="2" type="ORF">FLACHUCJ7_02422</name>
</gene>
<dbReference type="EMBL" id="CAIJDO010000153">
    <property type="protein sequence ID" value="CAD0005558.1"/>
    <property type="molecule type" value="Genomic_DNA"/>
</dbReference>
<dbReference type="Proteomes" id="UP000556700">
    <property type="component" value="Unassembled WGS sequence"/>
</dbReference>
<evidence type="ECO:0008006" key="4">
    <source>
        <dbReference type="Google" id="ProtNLM"/>
    </source>
</evidence>
<feature type="transmembrane region" description="Helical" evidence="1">
    <location>
        <begin position="75"/>
        <end position="98"/>
    </location>
</feature>